<gene>
    <name evidence="1" type="ORF">EDD36DRAFT_460822</name>
</gene>
<evidence type="ECO:0000313" key="2">
    <source>
        <dbReference type="Proteomes" id="UP001203852"/>
    </source>
</evidence>
<keyword evidence="2" id="KW-1185">Reference proteome</keyword>
<evidence type="ECO:0008006" key="3">
    <source>
        <dbReference type="Google" id="ProtNLM"/>
    </source>
</evidence>
<protein>
    <recommendedName>
        <fullName evidence="3">EthD domain-containing protein</fullName>
    </recommendedName>
</protein>
<name>A0AAN6E3E4_9EURO</name>
<dbReference type="EMBL" id="MU404351">
    <property type="protein sequence ID" value="KAI1615920.1"/>
    <property type="molecule type" value="Genomic_DNA"/>
</dbReference>
<accession>A0AAN6E3E4</accession>
<dbReference type="AlphaFoldDB" id="A0AAN6E3E4"/>
<comment type="caution">
    <text evidence="1">The sequence shown here is derived from an EMBL/GenBank/DDBJ whole genome shotgun (WGS) entry which is preliminary data.</text>
</comment>
<organism evidence="1 2">
    <name type="scientific">Exophiala viscosa</name>
    <dbReference type="NCBI Taxonomy" id="2486360"/>
    <lineage>
        <taxon>Eukaryota</taxon>
        <taxon>Fungi</taxon>
        <taxon>Dikarya</taxon>
        <taxon>Ascomycota</taxon>
        <taxon>Pezizomycotina</taxon>
        <taxon>Eurotiomycetes</taxon>
        <taxon>Chaetothyriomycetidae</taxon>
        <taxon>Chaetothyriales</taxon>
        <taxon>Herpotrichiellaceae</taxon>
        <taxon>Exophiala</taxon>
    </lineage>
</organism>
<proteinExistence type="predicted"/>
<sequence>MSEQFLLWVNSQPKPESGTDDELWKKWYSNVHLPELVQSGTTVRALFYQETHDFAGAAEEKSPREYLAIYPTKFEEALNSQEFGTGVNKESAMFPRQKEAHHNGDFDARNYKTRVFESA</sequence>
<evidence type="ECO:0000313" key="1">
    <source>
        <dbReference type="EMBL" id="KAI1615920.1"/>
    </source>
</evidence>
<dbReference type="Proteomes" id="UP001203852">
    <property type="component" value="Unassembled WGS sequence"/>
</dbReference>
<reference evidence="1" key="1">
    <citation type="journal article" date="2022" name="bioRxiv">
        <title>Deciphering the potential niche of two novel black yeast fungi from a biological soil crust based on their genomes, phenotypes, and melanin regulation.</title>
        <authorList>
            <consortium name="DOE Joint Genome Institute"/>
            <person name="Carr E.C."/>
            <person name="Barton Q."/>
            <person name="Grambo S."/>
            <person name="Sullivan M."/>
            <person name="Renfro C.M."/>
            <person name="Kuo A."/>
            <person name="Pangilinan J."/>
            <person name="Lipzen A."/>
            <person name="Keymanesh K."/>
            <person name="Savage E."/>
            <person name="Barry K."/>
            <person name="Grigoriev I.V."/>
            <person name="Riekhof W.R."/>
            <person name="Harris S.S."/>
        </authorList>
    </citation>
    <scope>NUCLEOTIDE SEQUENCE</scope>
    <source>
        <strain evidence="1">JF 03-4F</strain>
    </source>
</reference>